<dbReference type="InterPro" id="IPR007219">
    <property type="entry name" value="XnlR_reg_dom"/>
</dbReference>
<feature type="region of interest" description="Disordered" evidence="6">
    <location>
        <begin position="1"/>
        <end position="23"/>
    </location>
</feature>
<feature type="compositionally biased region" description="Polar residues" evidence="6">
    <location>
        <begin position="164"/>
        <end position="185"/>
    </location>
</feature>
<evidence type="ECO:0000313" key="8">
    <source>
        <dbReference type="EMBL" id="KAL2812918.1"/>
    </source>
</evidence>
<keyword evidence="2" id="KW-0805">Transcription regulation</keyword>
<feature type="compositionally biased region" description="Polar residues" evidence="6">
    <location>
        <begin position="1"/>
        <end position="18"/>
    </location>
</feature>
<keyword evidence="3" id="KW-0238">DNA-binding</keyword>
<organism evidence="8 9">
    <name type="scientific">Aspergillus cavernicola</name>
    <dbReference type="NCBI Taxonomy" id="176166"/>
    <lineage>
        <taxon>Eukaryota</taxon>
        <taxon>Fungi</taxon>
        <taxon>Dikarya</taxon>
        <taxon>Ascomycota</taxon>
        <taxon>Pezizomycotina</taxon>
        <taxon>Eurotiomycetes</taxon>
        <taxon>Eurotiomycetidae</taxon>
        <taxon>Eurotiales</taxon>
        <taxon>Aspergillaceae</taxon>
        <taxon>Aspergillus</taxon>
        <taxon>Aspergillus subgen. Nidulantes</taxon>
    </lineage>
</organism>
<dbReference type="CDD" id="cd00067">
    <property type="entry name" value="GAL4"/>
    <property type="match status" value="1"/>
</dbReference>
<protein>
    <recommendedName>
        <fullName evidence="7">Zn(2)-C6 fungal-type domain-containing protein</fullName>
    </recommendedName>
</protein>
<dbReference type="EMBL" id="JBFXLS010000157">
    <property type="protein sequence ID" value="KAL2812918.1"/>
    <property type="molecule type" value="Genomic_DNA"/>
</dbReference>
<keyword evidence="4" id="KW-0804">Transcription</keyword>
<dbReference type="PROSITE" id="PS50048">
    <property type="entry name" value="ZN2_CY6_FUNGAL_2"/>
    <property type="match status" value="1"/>
</dbReference>
<dbReference type="SMART" id="SM00066">
    <property type="entry name" value="GAL4"/>
    <property type="match status" value="1"/>
</dbReference>
<evidence type="ECO:0000256" key="3">
    <source>
        <dbReference type="ARBA" id="ARBA00023125"/>
    </source>
</evidence>
<dbReference type="Pfam" id="PF00172">
    <property type="entry name" value="Zn_clus"/>
    <property type="match status" value="1"/>
</dbReference>
<evidence type="ECO:0000256" key="1">
    <source>
        <dbReference type="ARBA" id="ARBA00022723"/>
    </source>
</evidence>
<dbReference type="Pfam" id="PF04082">
    <property type="entry name" value="Fungal_trans"/>
    <property type="match status" value="1"/>
</dbReference>
<dbReference type="SUPFAM" id="SSF57701">
    <property type="entry name" value="Zn2/Cys6 DNA-binding domain"/>
    <property type="match status" value="1"/>
</dbReference>
<accession>A0ABR4HBR3</accession>
<dbReference type="Gene3D" id="4.10.240.10">
    <property type="entry name" value="Zn(2)-C6 fungal-type DNA-binding domain"/>
    <property type="match status" value="1"/>
</dbReference>
<evidence type="ECO:0000256" key="2">
    <source>
        <dbReference type="ARBA" id="ARBA00023015"/>
    </source>
</evidence>
<dbReference type="InterPro" id="IPR036864">
    <property type="entry name" value="Zn2-C6_fun-type_DNA-bd_sf"/>
</dbReference>
<evidence type="ECO:0000256" key="4">
    <source>
        <dbReference type="ARBA" id="ARBA00023163"/>
    </source>
</evidence>
<evidence type="ECO:0000313" key="9">
    <source>
        <dbReference type="Proteomes" id="UP001610335"/>
    </source>
</evidence>
<dbReference type="PANTHER" id="PTHR31668:SF4">
    <property type="entry name" value="TRANSCRIPTIONAL ACTIVATOR PROTEIN DAL81"/>
    <property type="match status" value="1"/>
</dbReference>
<dbReference type="PANTHER" id="PTHR31668">
    <property type="entry name" value="GLUCOSE TRANSPORT TRANSCRIPTION REGULATOR RGT1-RELATED-RELATED"/>
    <property type="match status" value="1"/>
</dbReference>
<evidence type="ECO:0000259" key="7">
    <source>
        <dbReference type="PROSITE" id="PS50048"/>
    </source>
</evidence>
<reference evidence="8 9" key="1">
    <citation type="submission" date="2024-07" db="EMBL/GenBank/DDBJ databases">
        <title>Section-level genome sequencing and comparative genomics of Aspergillus sections Usti and Cavernicolus.</title>
        <authorList>
            <consortium name="Lawrence Berkeley National Laboratory"/>
            <person name="Nybo J.L."/>
            <person name="Vesth T.C."/>
            <person name="Theobald S."/>
            <person name="Frisvad J.C."/>
            <person name="Larsen T.O."/>
            <person name="Kjaerboelling I."/>
            <person name="Rothschild-Mancinelli K."/>
            <person name="Lyhne E.K."/>
            <person name="Kogle M.E."/>
            <person name="Barry K."/>
            <person name="Clum A."/>
            <person name="Na H."/>
            <person name="Ledsgaard L."/>
            <person name="Lin J."/>
            <person name="Lipzen A."/>
            <person name="Kuo A."/>
            <person name="Riley R."/>
            <person name="Mondo S."/>
            <person name="LaButti K."/>
            <person name="Haridas S."/>
            <person name="Pangalinan J."/>
            <person name="Salamov A.A."/>
            <person name="Simmons B.A."/>
            <person name="Magnuson J.K."/>
            <person name="Chen J."/>
            <person name="Drula E."/>
            <person name="Henrissat B."/>
            <person name="Wiebenga A."/>
            <person name="Lubbers R.J."/>
            <person name="Gomes A.C."/>
            <person name="Makela M.R."/>
            <person name="Stajich J."/>
            <person name="Grigoriev I.V."/>
            <person name="Mortensen U.H."/>
            <person name="De vries R.P."/>
            <person name="Baker S.E."/>
            <person name="Andersen M.R."/>
        </authorList>
    </citation>
    <scope>NUCLEOTIDE SEQUENCE [LARGE SCALE GENOMIC DNA]</scope>
    <source>
        <strain evidence="8 9">CBS 600.67</strain>
    </source>
</reference>
<evidence type="ECO:0000256" key="5">
    <source>
        <dbReference type="ARBA" id="ARBA00023242"/>
    </source>
</evidence>
<keyword evidence="1" id="KW-0479">Metal-binding</keyword>
<name>A0ABR4HBR3_9EURO</name>
<comment type="caution">
    <text evidence="8">The sequence shown here is derived from an EMBL/GenBank/DDBJ whole genome shotgun (WGS) entry which is preliminary data.</text>
</comment>
<feature type="region of interest" description="Disordered" evidence="6">
    <location>
        <begin position="161"/>
        <end position="185"/>
    </location>
</feature>
<keyword evidence="9" id="KW-1185">Reference proteome</keyword>
<dbReference type="PROSITE" id="PS00463">
    <property type="entry name" value="ZN2_CY6_FUNGAL_1"/>
    <property type="match status" value="1"/>
</dbReference>
<dbReference type="Proteomes" id="UP001610335">
    <property type="component" value="Unassembled WGS sequence"/>
</dbReference>
<gene>
    <name evidence="8" type="ORF">BDW59DRAFT_35404</name>
</gene>
<evidence type="ECO:0000256" key="6">
    <source>
        <dbReference type="SAM" id="MobiDB-lite"/>
    </source>
</evidence>
<proteinExistence type="predicted"/>
<keyword evidence="5" id="KW-0539">Nucleus</keyword>
<dbReference type="InterPro" id="IPR001138">
    <property type="entry name" value="Zn2Cys6_DnaBD"/>
</dbReference>
<sequence length="760" mass="85914">MNSPPLFTDQPQQDSPTNGLYRPYRSKRLRPCDTCRRRKVACRIESQPPCTNCSNSGIDCSFESPPVKRRRVAPTQAALGLGDNTNPSTDNGWNDGDVAATSGDMLPGDVAELRPWDLHDSSVNRMNPSMPMLAWNNLGESQLAFNFQQETNGALLQELVGTGFSDSPNGSVQQSPNPETSTQRIRSLDKREGFSCQYFGLSGESDPYLLRHFRFPSDGETRFFKVHFRSLAAEGRIDDSRQLPVHFMVSSDELGNAMKSETTFGHESPPDCVRSRLDRMVSTEDGQRLVGLFLRFVFPSFPVISRSELGMTGHNQSPSISGLSNLPPHLLAAVYAISIQFCHYDPVLCVSNVYTKPPTDQLWKLALEEILREIHTPHLSVMQAVLLYLQKPQVEMSGAVVDSPFRWSFMSIATSLASTLGLHLECRHWPIPQWEKRLRRRLWWAVYSESAWRSLLLGFPNHIHDDHWAVEEIDEMDFLIDGQQVEDAAANQNHPVVNRETHTDMSRFDFFYLTRLARIASEIYWKFYTLRATSLLSKDLHSSLNVARPLRIRLDEWYSALPQQYKIQQDSTSSMSFDNPRPRFAAYLRLSYLTLELLIYRALLRPLGSTVPESTGVLQPTNHESTVQQCEDLVDDNGVDTAVEATCVAAEGCAALIVSYVAALKSRDFNSFWFSWSRVCFSTMSNYTVTLLLQAPSLGHAQTAKTLVDEWLETLRTHSPAFAQVRLGLLRLDVMHWVGLRNLSRVSPWADAVLRSQDTP</sequence>
<dbReference type="InterPro" id="IPR050797">
    <property type="entry name" value="Carb_Metab_Trans_Reg"/>
</dbReference>
<dbReference type="CDD" id="cd12148">
    <property type="entry name" value="fungal_TF_MHR"/>
    <property type="match status" value="1"/>
</dbReference>
<feature type="domain" description="Zn(2)-C6 fungal-type" evidence="7">
    <location>
        <begin position="31"/>
        <end position="62"/>
    </location>
</feature>